<keyword evidence="5" id="KW-1185">Reference proteome</keyword>
<feature type="domain" description="Nucleoside phosphorylase" evidence="3">
    <location>
        <begin position="35"/>
        <end position="229"/>
    </location>
</feature>
<dbReference type="InterPro" id="IPR035994">
    <property type="entry name" value="Nucleoside_phosphorylase_sf"/>
</dbReference>
<evidence type="ECO:0000256" key="2">
    <source>
        <dbReference type="NCBIfam" id="TIGR03664"/>
    </source>
</evidence>
<name>A0ABT5VG84_9BACI</name>
<dbReference type="EC" id="3.2.2.26" evidence="1 2"/>
<comment type="catalytic activity">
    <reaction evidence="1">
        <text>futalosine + H2O = dehypoxanthine futalosine + hypoxanthine</text>
        <dbReference type="Rhea" id="RHEA:25904"/>
        <dbReference type="ChEBI" id="CHEBI:15377"/>
        <dbReference type="ChEBI" id="CHEBI:17368"/>
        <dbReference type="ChEBI" id="CHEBI:58863"/>
        <dbReference type="ChEBI" id="CHEBI:58864"/>
        <dbReference type="EC" id="3.2.2.26"/>
    </reaction>
</comment>
<evidence type="ECO:0000256" key="1">
    <source>
        <dbReference type="HAMAP-Rule" id="MF_00991"/>
    </source>
</evidence>
<accession>A0ABT5VG84</accession>
<evidence type="ECO:0000259" key="3">
    <source>
        <dbReference type="Pfam" id="PF01048"/>
    </source>
</evidence>
<dbReference type="PANTHER" id="PTHR46832">
    <property type="entry name" value="5'-METHYLTHIOADENOSINE/S-ADENOSYLHOMOCYSTEINE NUCLEOSIDASE"/>
    <property type="match status" value="1"/>
</dbReference>
<dbReference type="CDD" id="cd17766">
    <property type="entry name" value="futalosine_nucleosidase_MqnB"/>
    <property type="match status" value="1"/>
</dbReference>
<comment type="caution">
    <text evidence="4">The sequence shown here is derived from an EMBL/GenBank/DDBJ whole genome shotgun (WGS) entry which is preliminary data.</text>
</comment>
<dbReference type="EMBL" id="JAOTPO010000009">
    <property type="protein sequence ID" value="MDE5414444.1"/>
    <property type="molecule type" value="Genomic_DNA"/>
</dbReference>
<protein>
    <recommendedName>
        <fullName evidence="1 2">Futalosine hydrolase</fullName>
        <shortName evidence="1">FL hydrolase</shortName>
        <ecNumber evidence="1 2">3.2.2.26</ecNumber>
    </recommendedName>
    <alternativeName>
        <fullName evidence="1">Futalosine nucleosidase</fullName>
    </alternativeName>
    <alternativeName>
        <fullName evidence="1">Menaquinone biosynthetic enzyme MqnB</fullName>
    </alternativeName>
</protein>
<dbReference type="GO" id="GO:0016798">
    <property type="term" value="F:hydrolase activity, acting on glycosyl bonds"/>
    <property type="evidence" value="ECO:0007669"/>
    <property type="project" value="UniProtKB-KW"/>
</dbReference>
<dbReference type="PANTHER" id="PTHR46832:SF2">
    <property type="entry name" value="FUTALOSINE HYDROLASE"/>
    <property type="match status" value="1"/>
</dbReference>
<dbReference type="InterPro" id="IPR019963">
    <property type="entry name" value="FL_hydrolase_MqnB"/>
</dbReference>
<dbReference type="SUPFAM" id="SSF53167">
    <property type="entry name" value="Purine and uridine phosphorylases"/>
    <property type="match status" value="1"/>
</dbReference>
<dbReference type="Pfam" id="PF01048">
    <property type="entry name" value="PNP_UDP_1"/>
    <property type="match status" value="1"/>
</dbReference>
<sequence>MNQNTTNENQHKEKINNRKILIITSVEAEKEAILRGLKPTNSIDVVVSGVGIAAAATATARVLATKTYDLVINAGIAGGFVGQAEVGSIVIANEIVAADFGTETPEGFASIDELGFGSSRMKADENLVEVVSKTFRNAGQTVTTGPIITVSTVTGTAETTEEMLRRVPSVKAEAMEGFGVATAAGQFGIPILEIRTISNAVGPRDRDAWRIKEALQTLQEASTILQEVLT</sequence>
<organism evidence="4 5">
    <name type="scientific">Alkalihalobacterium chitinilyticum</name>
    <dbReference type="NCBI Taxonomy" id="2980103"/>
    <lineage>
        <taxon>Bacteria</taxon>
        <taxon>Bacillati</taxon>
        <taxon>Bacillota</taxon>
        <taxon>Bacilli</taxon>
        <taxon>Bacillales</taxon>
        <taxon>Bacillaceae</taxon>
        <taxon>Alkalihalobacterium</taxon>
    </lineage>
</organism>
<gene>
    <name evidence="1" type="primary">mqnB</name>
    <name evidence="4" type="ORF">N7Z68_13775</name>
</gene>
<evidence type="ECO:0000313" key="5">
    <source>
        <dbReference type="Proteomes" id="UP001148125"/>
    </source>
</evidence>
<dbReference type="Gene3D" id="3.40.50.1580">
    <property type="entry name" value="Nucleoside phosphorylase domain"/>
    <property type="match status" value="1"/>
</dbReference>
<dbReference type="InterPro" id="IPR000845">
    <property type="entry name" value="Nucleoside_phosphorylase_d"/>
</dbReference>
<keyword evidence="4" id="KW-0326">Glycosidase</keyword>
<dbReference type="NCBIfam" id="NF006087">
    <property type="entry name" value="PRK08236.1"/>
    <property type="match status" value="1"/>
</dbReference>
<reference evidence="4" key="1">
    <citation type="submission" date="2024-05" db="EMBL/GenBank/DDBJ databases">
        <title>Alkalihalobacillus sp. strain MEB203 novel alkaliphilic bacterium from Lonar Lake, India.</title>
        <authorList>
            <person name="Joshi A."/>
            <person name="Thite S."/>
            <person name="Mengade P."/>
        </authorList>
    </citation>
    <scope>NUCLEOTIDE SEQUENCE</scope>
    <source>
        <strain evidence="4">MEB 203</strain>
    </source>
</reference>
<evidence type="ECO:0000313" key="4">
    <source>
        <dbReference type="EMBL" id="MDE5414444.1"/>
    </source>
</evidence>
<dbReference type="NCBIfam" id="TIGR03664">
    <property type="entry name" value="fut_nucase"/>
    <property type="match status" value="1"/>
</dbReference>
<proteinExistence type="inferred from homology"/>
<comment type="pathway">
    <text evidence="1">Quinol/quinone metabolism; menaquinone biosynthesis.</text>
</comment>
<dbReference type="RefSeq" id="WP_275119056.1">
    <property type="nucleotide sequence ID" value="NZ_JAOTPO010000009.1"/>
</dbReference>
<keyword evidence="1" id="KW-0474">Menaquinone biosynthesis</keyword>
<dbReference type="HAMAP" id="MF_00991">
    <property type="entry name" value="MqnB"/>
    <property type="match status" value="1"/>
</dbReference>
<dbReference type="Proteomes" id="UP001148125">
    <property type="component" value="Unassembled WGS sequence"/>
</dbReference>
<comment type="function">
    <text evidence="1">Catalyzes the hydrolysis of futalosine (FL) to dehypoxanthine futalosine (DHFL) and hypoxanthine, a step in the biosynthesis of menaquinone (MK, vitamin K2).</text>
</comment>
<keyword evidence="1 4" id="KW-0378">Hydrolase</keyword>
<comment type="similarity">
    <text evidence="1">Belongs to the PNP/UDP phosphorylase family. Futalosine hydrolase subfamily.</text>
</comment>